<comment type="subcellular location">
    <subcellularLocation>
        <location evidence="10 11">Cytoplasm</location>
    </subcellularLocation>
</comment>
<dbReference type="SUPFAM" id="SSF56281">
    <property type="entry name" value="Metallo-hydrolase/oxidoreductase"/>
    <property type="match status" value="1"/>
</dbReference>
<name>A0ABW0YKS8_9BACI</name>
<dbReference type="InterPro" id="IPR036866">
    <property type="entry name" value="RibonucZ/Hydroxyglut_hydro"/>
</dbReference>
<gene>
    <name evidence="10" type="primary">rnj</name>
    <name evidence="13" type="ORF">ACFPU1_04820</name>
</gene>
<dbReference type="Pfam" id="PF00753">
    <property type="entry name" value="Lactamase_B"/>
    <property type="match status" value="1"/>
</dbReference>
<sequence length="555" mass="61199">MSKQNSETVRVFALGGVGEIGKNMYVVEVEEDIIVIDSGLMFPEDDMLGVDIVIPDISYLIQNKERVKGIILTHGHEDHIGGLPYVLQKIKVPVYGTKLTIGLVEERLKEKGLIKKADLRLIDSHSKIKVGNVPVSFFRTNHSIPDSVGVGIETSQGMVVHTGDFKFDQTPVDGKFAEVGKMSDMGKKGVLCLMSDSTNAERPGTTASETSTGAGINQVIQEAEGRVIVTTFASNIHRIQQVVRAAANDNRKIGVVGTSMLKVIEIAKRLGYLRVPKSIFIELDQINNYNDDQIVILCTGSQGEPMSALTRMAKGAHRQVSMKAEDTVVISATPIPGNEKSVSRIIDFISRIGADVVYGDKQVHASGHGSQEELKFMLNLMRPRFFIPVHGEYRMQFAHRQLAQSVGIKQDRTFLIDKGEVIEFTKGQGKRTGKVPSGNVLIDGLGVGDVGNIVLRDRRLLSEDGILVVVVTLNKKSSSIISGPDIISRGFVYVRESEKLLEEANKKVSDTLEKCMSENVNEWSSLKSNIRDVLSRFLYEKTKRRPMILPIIMEV</sequence>
<keyword evidence="3 10" id="KW-0540">Nuclease</keyword>
<feature type="binding site" evidence="10">
    <location>
        <begin position="364"/>
        <end position="368"/>
    </location>
    <ligand>
        <name>substrate</name>
    </ligand>
</feature>
<dbReference type="PANTHER" id="PTHR43694:SF4">
    <property type="entry name" value="RIBONUCLEASE J 2"/>
    <property type="match status" value="1"/>
</dbReference>
<keyword evidence="2 10" id="KW-0698">rRNA processing</keyword>
<dbReference type="RefSeq" id="WP_385939132.1">
    <property type="nucleotide sequence ID" value="NZ_JBHSOZ010000003.1"/>
</dbReference>
<keyword evidence="4 11" id="KW-0479">Metal-binding</keyword>
<accession>A0ABW0YKS8</accession>
<evidence type="ECO:0000256" key="3">
    <source>
        <dbReference type="ARBA" id="ARBA00022722"/>
    </source>
</evidence>
<evidence type="ECO:0000256" key="6">
    <source>
        <dbReference type="ARBA" id="ARBA00022801"/>
    </source>
</evidence>
<dbReference type="InterPro" id="IPR030854">
    <property type="entry name" value="RNase_J_bac"/>
</dbReference>
<dbReference type="InterPro" id="IPR011108">
    <property type="entry name" value="RMMBL"/>
</dbReference>
<evidence type="ECO:0000256" key="9">
    <source>
        <dbReference type="ARBA" id="ARBA00022884"/>
    </source>
</evidence>
<dbReference type="EMBL" id="JBHSOZ010000003">
    <property type="protein sequence ID" value="MFC5712092.1"/>
    <property type="molecule type" value="Genomic_DNA"/>
</dbReference>
<evidence type="ECO:0000256" key="4">
    <source>
        <dbReference type="ARBA" id="ARBA00022723"/>
    </source>
</evidence>
<proteinExistence type="inferred from homology"/>
<evidence type="ECO:0000256" key="11">
    <source>
        <dbReference type="PIRNR" id="PIRNR004803"/>
    </source>
</evidence>
<keyword evidence="14" id="KW-1185">Reference proteome</keyword>
<keyword evidence="8 10" id="KW-0269">Exonuclease</keyword>
<protein>
    <recommendedName>
        <fullName evidence="10 11">Ribonuclease J</fullName>
        <shortName evidence="10">RNase J</shortName>
        <ecNumber evidence="10 11">3.1.-.-</ecNumber>
    </recommendedName>
</protein>
<dbReference type="Pfam" id="PF22505">
    <property type="entry name" value="RNase_J_b_CASP"/>
    <property type="match status" value="1"/>
</dbReference>
<evidence type="ECO:0000256" key="2">
    <source>
        <dbReference type="ARBA" id="ARBA00022552"/>
    </source>
</evidence>
<dbReference type="InterPro" id="IPR001279">
    <property type="entry name" value="Metallo-B-lactamas"/>
</dbReference>
<dbReference type="Gene3D" id="3.60.15.10">
    <property type="entry name" value="Ribonuclease Z/Hydroxyacylglutathione hydrolase-like"/>
    <property type="match status" value="1"/>
</dbReference>
<dbReference type="PANTHER" id="PTHR43694">
    <property type="entry name" value="RIBONUCLEASE J"/>
    <property type="match status" value="1"/>
</dbReference>
<dbReference type="GO" id="GO:0016787">
    <property type="term" value="F:hydrolase activity"/>
    <property type="evidence" value="ECO:0007669"/>
    <property type="project" value="UniProtKB-KW"/>
</dbReference>
<dbReference type="InterPro" id="IPR004613">
    <property type="entry name" value="RNase_J"/>
</dbReference>
<comment type="similarity">
    <text evidence="10 11">Belongs to the metallo-beta-lactamase superfamily. RNA-metabolizing metallo-beta-lactamase-like family. Bacterial RNase J subfamily.</text>
</comment>
<dbReference type="HAMAP" id="MF_01491">
    <property type="entry name" value="RNase_J_bact"/>
    <property type="match status" value="1"/>
</dbReference>
<comment type="subunit">
    <text evidence="10">Homodimer, may be a subunit of the RNA degradosome.</text>
</comment>
<comment type="cofactor">
    <cofactor evidence="11">
        <name>Zn(2+)</name>
        <dbReference type="ChEBI" id="CHEBI:29105"/>
    </cofactor>
    <text evidence="11">Binds 2 Zn(2+) ions per subunit. It is not clear if Zn(2+) or Mg(2+) is physiologically important.</text>
</comment>
<evidence type="ECO:0000256" key="10">
    <source>
        <dbReference type="HAMAP-Rule" id="MF_01491"/>
    </source>
</evidence>
<feature type="domain" description="Metallo-beta-lactamase" evidence="12">
    <location>
        <begin position="21"/>
        <end position="216"/>
    </location>
</feature>
<evidence type="ECO:0000313" key="13">
    <source>
        <dbReference type="EMBL" id="MFC5712092.1"/>
    </source>
</evidence>
<keyword evidence="9 10" id="KW-0694">RNA-binding</keyword>
<dbReference type="InterPro" id="IPR041636">
    <property type="entry name" value="RNase_J_C"/>
</dbReference>
<keyword evidence="7" id="KW-0862">Zinc</keyword>
<evidence type="ECO:0000256" key="1">
    <source>
        <dbReference type="ARBA" id="ARBA00022490"/>
    </source>
</evidence>
<evidence type="ECO:0000313" key="14">
    <source>
        <dbReference type="Proteomes" id="UP001596142"/>
    </source>
</evidence>
<dbReference type="NCBIfam" id="TIGR00649">
    <property type="entry name" value="MG423"/>
    <property type="match status" value="1"/>
</dbReference>
<keyword evidence="6 10" id="KW-0378">Hydrolase</keyword>
<dbReference type="InterPro" id="IPR055132">
    <property type="entry name" value="RNase_J_b_CASP"/>
</dbReference>
<evidence type="ECO:0000256" key="7">
    <source>
        <dbReference type="ARBA" id="ARBA00022833"/>
    </source>
</evidence>
<dbReference type="InterPro" id="IPR001587">
    <property type="entry name" value="RNase_J_CS"/>
</dbReference>
<dbReference type="PIRSF" id="PIRSF004803">
    <property type="entry name" value="RnjA"/>
    <property type="match status" value="1"/>
</dbReference>
<dbReference type="Proteomes" id="UP001596142">
    <property type="component" value="Unassembled WGS sequence"/>
</dbReference>
<dbReference type="Pfam" id="PF17770">
    <property type="entry name" value="RNase_J_C"/>
    <property type="match status" value="1"/>
</dbReference>
<dbReference type="PROSITE" id="PS01292">
    <property type="entry name" value="UPF0036"/>
    <property type="match status" value="1"/>
</dbReference>
<dbReference type="Pfam" id="PF07521">
    <property type="entry name" value="RMMBL"/>
    <property type="match status" value="1"/>
</dbReference>
<dbReference type="EC" id="3.1.-.-" evidence="10 11"/>
<keyword evidence="5 10" id="KW-0255">Endonuclease</keyword>
<evidence type="ECO:0000256" key="8">
    <source>
        <dbReference type="ARBA" id="ARBA00022839"/>
    </source>
</evidence>
<evidence type="ECO:0000256" key="5">
    <source>
        <dbReference type="ARBA" id="ARBA00022759"/>
    </source>
</evidence>
<reference evidence="14" key="1">
    <citation type="journal article" date="2019" name="Int. J. Syst. Evol. Microbiol.">
        <title>The Global Catalogue of Microorganisms (GCM) 10K type strain sequencing project: providing services to taxonomists for standard genome sequencing and annotation.</title>
        <authorList>
            <consortium name="The Broad Institute Genomics Platform"/>
            <consortium name="The Broad Institute Genome Sequencing Center for Infectious Disease"/>
            <person name="Wu L."/>
            <person name="Ma J."/>
        </authorList>
    </citation>
    <scope>NUCLEOTIDE SEQUENCE [LARGE SCALE GENOMIC DNA]</scope>
    <source>
        <strain evidence="14">CECT 7184</strain>
    </source>
</reference>
<dbReference type="Gene3D" id="3.40.50.10710">
    <property type="entry name" value="Metallo-hydrolase/oxidoreductase"/>
    <property type="match status" value="1"/>
</dbReference>
<dbReference type="SMART" id="SM00849">
    <property type="entry name" value="Lactamase_B"/>
    <property type="match status" value="1"/>
</dbReference>
<comment type="function">
    <text evidence="10">An RNase that has 5'-3' exonuclease and possibly endonuclease activity. Involved in maturation of rRNA and in some organisms also mRNA maturation and/or decay.</text>
</comment>
<evidence type="ECO:0000259" key="12">
    <source>
        <dbReference type="SMART" id="SM00849"/>
    </source>
</evidence>
<comment type="caution">
    <text evidence="13">The sequence shown here is derived from an EMBL/GenBank/DDBJ whole genome shotgun (WGS) entry which is preliminary data.</text>
</comment>
<dbReference type="InterPro" id="IPR042173">
    <property type="entry name" value="RNase_J_2"/>
</dbReference>
<dbReference type="Gene3D" id="3.10.20.580">
    <property type="match status" value="1"/>
</dbReference>
<dbReference type="CDD" id="cd07714">
    <property type="entry name" value="RNaseJ_MBL-fold"/>
    <property type="match status" value="1"/>
</dbReference>
<keyword evidence="1 10" id="KW-0963">Cytoplasm</keyword>
<organism evidence="13 14">
    <name type="scientific">Thalassorhabdus alkalitolerans</name>
    <dbReference type="NCBI Taxonomy" id="2282697"/>
    <lineage>
        <taxon>Bacteria</taxon>
        <taxon>Bacillati</taxon>
        <taxon>Bacillota</taxon>
        <taxon>Bacilli</taxon>
        <taxon>Bacillales</taxon>
        <taxon>Bacillaceae</taxon>
        <taxon>Thalassorhabdus</taxon>
    </lineage>
</organism>